<gene>
    <name evidence="1" type="ORF">SCD92_01775</name>
</gene>
<organism evidence="1 2">
    <name type="scientific">Gilvimarinus gilvus</name>
    <dbReference type="NCBI Taxonomy" id="3058038"/>
    <lineage>
        <taxon>Bacteria</taxon>
        <taxon>Pseudomonadati</taxon>
        <taxon>Pseudomonadota</taxon>
        <taxon>Gammaproteobacteria</taxon>
        <taxon>Cellvibrionales</taxon>
        <taxon>Cellvibrionaceae</taxon>
        <taxon>Gilvimarinus</taxon>
    </lineage>
</organism>
<accession>A0ABU4RT61</accession>
<evidence type="ECO:0000313" key="1">
    <source>
        <dbReference type="EMBL" id="MDX6848069.1"/>
    </source>
</evidence>
<dbReference type="SUPFAM" id="SSF46626">
    <property type="entry name" value="Cytochrome c"/>
    <property type="match status" value="2"/>
</dbReference>
<reference evidence="1 2" key="1">
    <citation type="submission" date="2023-11" db="EMBL/GenBank/DDBJ databases">
        <title>Gilvimarinus fulvus sp. nov., isolated from the surface of Kelp.</title>
        <authorList>
            <person name="Sun Y.Y."/>
            <person name="Gong Y."/>
            <person name="Du Z.J."/>
        </authorList>
    </citation>
    <scope>NUCLEOTIDE SEQUENCE [LARGE SCALE GENOMIC DNA]</scope>
    <source>
        <strain evidence="1 2">SDUM040013</strain>
    </source>
</reference>
<protein>
    <recommendedName>
        <fullName evidence="3">Cytochrome c domain-containing protein</fullName>
    </recommendedName>
</protein>
<dbReference type="Proteomes" id="UP001273505">
    <property type="component" value="Unassembled WGS sequence"/>
</dbReference>
<sequence length="850" mass="95204">MKVLSFAVHTVFWGTLSILAGCSEAPSPCGKGAGEILDEAQCVGVTKEQLSGSTVDYYADMDYGISKNPAALQARLEPFFPGISEQDAVDRFARGRNNWIVWTAGNDRFWDELSQFTFGNADLLKTISNHPSLGYSRDNRWEYLGVVNEPCFEKPNGPQADRYGLWLDIRDDSCAPDPFADSEAYPGVKIGARGENIEVGSYYGYGTGIVGLRLFPNPEFDETAEANWDPVRYYTDPEYYDNKDLVRPYRVGMSCGFCHVGPNPTNPPQDFNNPEWSNLNSNPGAQYFWVDRILLWDKDEDNYLKQLFHASKPGALDTSLVSTDYINNPRTMNAIYNLASRLELATKWGQEKIEGPEQNNKQLNDYLPDDHALSQFYDAPDTVYTPRVLKDGADSVGALGALNRVYVNIGLFSEEWVEHFRPVVGGKKITPFPIATAQKNSTYWRANEEQTADVALFFLGSAEPDYLANAPGGENYLSDDESVLAEGKKVFAETCARCHSSKLPDYVFKDYFPNKGCVNGDYLKCWNDYWQHSKTDQFKTAMQEVVQEDNFLQNNFLSTELRVPVTLLETNACSPLARNALAGDIWDNFSSSSYKSLPAVGNIQVQNPYTGEVRDFAMPGGGRGYTRPASLISLWSSAPFLLNNALGPFEYEGTVEARMKSFEASVERLLWPERRAHSGQDDSYDYDYPFDVITRSGKKHPGYIQVTQQTSYLNITPGYLPNFVAEFDGILSKLLPKLFSSDGITLGPIPAGTPVNLIYNTDISNIDKDRIKLLVKIIKDLKKLPHGASDEQAKTIFANLVEPLYQGSSCPDYVTNKGHYFGTDYLPDSEEETPLTDQEKYALIEFLKTM</sequence>
<comment type="caution">
    <text evidence="1">The sequence shown here is derived from an EMBL/GenBank/DDBJ whole genome shotgun (WGS) entry which is preliminary data.</text>
</comment>
<evidence type="ECO:0000313" key="2">
    <source>
        <dbReference type="Proteomes" id="UP001273505"/>
    </source>
</evidence>
<proteinExistence type="predicted"/>
<dbReference type="EMBL" id="JAXAFO010000002">
    <property type="protein sequence ID" value="MDX6848069.1"/>
    <property type="molecule type" value="Genomic_DNA"/>
</dbReference>
<name>A0ABU4RT61_9GAMM</name>
<dbReference type="RefSeq" id="WP_302723225.1">
    <property type="nucleotide sequence ID" value="NZ_JAULRU010000583.1"/>
</dbReference>
<keyword evidence="2" id="KW-1185">Reference proteome</keyword>
<dbReference type="PROSITE" id="PS51257">
    <property type="entry name" value="PROKAR_LIPOPROTEIN"/>
    <property type="match status" value="1"/>
</dbReference>
<dbReference type="InterPro" id="IPR036909">
    <property type="entry name" value="Cyt_c-like_dom_sf"/>
</dbReference>
<evidence type="ECO:0008006" key="3">
    <source>
        <dbReference type="Google" id="ProtNLM"/>
    </source>
</evidence>